<evidence type="ECO:0000313" key="2">
    <source>
        <dbReference type="EMBL" id="CAF0786549.1"/>
    </source>
</evidence>
<dbReference type="OrthoDB" id="9974479at2759"/>
<organism evidence="2 3">
    <name type="scientific">Brachionus calyciflorus</name>
    <dbReference type="NCBI Taxonomy" id="104777"/>
    <lineage>
        <taxon>Eukaryota</taxon>
        <taxon>Metazoa</taxon>
        <taxon>Spiralia</taxon>
        <taxon>Gnathifera</taxon>
        <taxon>Rotifera</taxon>
        <taxon>Eurotatoria</taxon>
        <taxon>Monogononta</taxon>
        <taxon>Pseudotrocha</taxon>
        <taxon>Ploima</taxon>
        <taxon>Brachionidae</taxon>
        <taxon>Brachionus</taxon>
    </lineage>
</organism>
<evidence type="ECO:0000256" key="1">
    <source>
        <dbReference type="SAM" id="MobiDB-lite"/>
    </source>
</evidence>
<protein>
    <submittedName>
        <fullName evidence="2">Uncharacterized protein</fullName>
    </submittedName>
</protein>
<reference evidence="2" key="1">
    <citation type="submission" date="2021-02" db="EMBL/GenBank/DDBJ databases">
        <authorList>
            <person name="Nowell W R."/>
        </authorList>
    </citation>
    <scope>NUCLEOTIDE SEQUENCE</scope>
    <source>
        <strain evidence="2">Ploen Becks lab</strain>
    </source>
</reference>
<evidence type="ECO:0000313" key="3">
    <source>
        <dbReference type="Proteomes" id="UP000663879"/>
    </source>
</evidence>
<sequence>SVTTFDELGSLNNVEHANDTLSNIEYNSLLVEIRIIERAKNEQTSLPKIFDDELANLVSTGVDHELVAAFLNSKRNKIEQKAYRAKALNTEKIQHTDDINLNGEFGLTVDNQPFVLFDSNDTDRIIGFCSPIGLEILSKAKRLHSDGTFKSTPKLYYQTFCIHAWFLEQMFWVLYKLLKEKSERIYRKKLTLLKEASYERGIIINPDTLEEEVIAPTLSTSRGRGRGHGRGSRGVIRGRNLELIPDTREMKIVFPHPHPHPHAHAHPHTHDHPHTHANPQKLQNRCHHYLNGWIGVTDMINNPTSSQHKQIAEDAIENEMKSMSEFMGFPQNKTNSTKKS</sequence>
<name>A0A813RVH2_9BILA</name>
<proteinExistence type="predicted"/>
<feature type="non-terminal residue" evidence="2">
    <location>
        <position position="1"/>
    </location>
</feature>
<gene>
    <name evidence="2" type="ORF">OXX778_LOCUS5749</name>
</gene>
<feature type="region of interest" description="Disordered" evidence="1">
    <location>
        <begin position="260"/>
        <end position="279"/>
    </location>
</feature>
<dbReference type="AlphaFoldDB" id="A0A813RVH2"/>
<keyword evidence="3" id="KW-1185">Reference proteome</keyword>
<dbReference type="Proteomes" id="UP000663879">
    <property type="component" value="Unassembled WGS sequence"/>
</dbReference>
<accession>A0A813RVH2</accession>
<comment type="caution">
    <text evidence="2">The sequence shown here is derived from an EMBL/GenBank/DDBJ whole genome shotgun (WGS) entry which is preliminary data.</text>
</comment>
<dbReference type="EMBL" id="CAJNOC010000644">
    <property type="protein sequence ID" value="CAF0786549.1"/>
    <property type="molecule type" value="Genomic_DNA"/>
</dbReference>